<dbReference type="Gene3D" id="1.20.120.1080">
    <property type="match status" value="1"/>
</dbReference>
<dbReference type="PROSITE" id="PS51194">
    <property type="entry name" value="HELICASE_CTER"/>
    <property type="match status" value="1"/>
</dbReference>
<dbReference type="FunFam" id="3.40.50.300:FF:002125">
    <property type="entry name" value="ATP-dependent helicase HrpB"/>
    <property type="match status" value="1"/>
</dbReference>
<dbReference type="NCBIfam" id="TIGR01970">
    <property type="entry name" value="DEAH_box_HrpB"/>
    <property type="match status" value="1"/>
</dbReference>
<evidence type="ECO:0000256" key="3">
    <source>
        <dbReference type="ARBA" id="ARBA00022806"/>
    </source>
</evidence>
<sequence>MISLPIDEVLPALREALATRHEAVLEAPPGAGKTTRVPLALLNEPWLAGQTILMLEPRRLAARAAAERLASELGEKVGETVGYRIRLDSKVGPTTRIEVVTEGILTRRLQEDPALEGVGLLIFDEYHERSLDADLALALSLNGRELFRDEQPLKILLMSATLEGERLAGLLGDAPILRSEGRMYPVAMRWGRPFQPGEFIEPRLVQTVLEALNDETGSLLVFLPGQAEIRRVHQQLADALGERSTVLLCPLHGELDLAAQRAAIDPAPAGQRKVVLATNIAETSLTIDGVRVVIDAGLARVPRFDPGSGMTRLDTQRISRASATQRAGRAGRLEPGVCYRLWSQDQHEQLAAYASAEILSADLAGLALQLGRWGVTPGQLVWLDVPPAAAYAQAQDLLERLGALQGSSPQDWQLTRHGQAMAELPAHPRIAHLLLRGQALGLANMACDVAALLGERDILRGAGADLHSRLVLLSGEERAARGAQGGVQRARQLARQYRGYLRGKAEQPVPDPQHPRWLGALLALAYPDRVAQQRRPGGAEYRLANGRAALFAEADSLMKQGWLVIADLGSRQGQREERIYLAAEFDPALFDSVLAEQVRCVDQLDWDEREGVLRAERQRKVGELVLSREPLTGLDEAARSQALVNLVRRKGLELLPWTPELRQWQARVALLRQLDLDQQGDSGWPDVSDGALLKGLEHWLMPYLGRVSRLSHFANLDLSSIVHNLLPWPLPQRLDEQAPHHLSVPSGSSIRLDYSEQPPILAVRLQELFGLAETPRIAGGRQVVKLHLLSPARRPVQVTQDLANFWRSTYAEVKKDLKGRYPKHYWPDDPLVAEATARAKPRKS</sequence>
<reference evidence="7 8" key="1">
    <citation type="submission" date="2020-08" db="EMBL/GenBank/DDBJ databases">
        <title>Pseudomonas sp. nov.</title>
        <authorList>
            <person name="Gieschler S."/>
            <person name="Fiedler G."/>
            <person name="Brinks E."/>
            <person name="Boehnlein C."/>
            <person name="Franz C.M.A.P."/>
            <person name="Kabisch J."/>
        </authorList>
    </citation>
    <scope>NUCLEOTIDE SEQUENCE [LARGE SCALE GENOMIC DNA]</scope>
    <source>
        <strain evidence="7 8">MBT-1</strain>
    </source>
</reference>
<evidence type="ECO:0000259" key="6">
    <source>
        <dbReference type="PROSITE" id="PS51194"/>
    </source>
</evidence>
<dbReference type="SMART" id="SM00847">
    <property type="entry name" value="HA2"/>
    <property type="match status" value="1"/>
</dbReference>
<organism evidence="7 8">
    <name type="scientific">Pseudomonas kielensis</name>
    <dbReference type="NCBI Taxonomy" id="2762577"/>
    <lineage>
        <taxon>Bacteria</taxon>
        <taxon>Pseudomonadati</taxon>
        <taxon>Pseudomonadota</taxon>
        <taxon>Gammaproteobacteria</taxon>
        <taxon>Pseudomonadales</taxon>
        <taxon>Pseudomonadaceae</taxon>
        <taxon>Pseudomonas</taxon>
    </lineage>
</organism>
<name>A0A7X1GGI1_9PSED</name>
<dbReference type="SMART" id="SM00490">
    <property type="entry name" value="HELICc"/>
    <property type="match status" value="1"/>
</dbReference>
<dbReference type="RefSeq" id="WP_166590416.1">
    <property type="nucleotide sequence ID" value="NZ_CP090311.1"/>
</dbReference>
<dbReference type="PIRSF" id="PIRSF005496">
    <property type="entry name" value="ATP_hel_hrpB"/>
    <property type="match status" value="1"/>
</dbReference>
<dbReference type="GO" id="GO:0004386">
    <property type="term" value="F:helicase activity"/>
    <property type="evidence" value="ECO:0007669"/>
    <property type="project" value="UniProtKB-KW"/>
</dbReference>
<dbReference type="InterPro" id="IPR049614">
    <property type="entry name" value="HrpB_DEXH"/>
</dbReference>
<keyword evidence="4" id="KW-0067">ATP-binding</keyword>
<dbReference type="InterPro" id="IPR014001">
    <property type="entry name" value="Helicase_ATP-bd"/>
</dbReference>
<dbReference type="GO" id="GO:0003676">
    <property type="term" value="F:nucleic acid binding"/>
    <property type="evidence" value="ECO:0007669"/>
    <property type="project" value="InterPro"/>
</dbReference>
<evidence type="ECO:0000256" key="4">
    <source>
        <dbReference type="ARBA" id="ARBA00022840"/>
    </source>
</evidence>
<dbReference type="Pfam" id="PF08482">
    <property type="entry name" value="HrpB_C"/>
    <property type="match status" value="1"/>
</dbReference>
<dbReference type="Gene3D" id="3.40.50.300">
    <property type="entry name" value="P-loop containing nucleotide triphosphate hydrolases"/>
    <property type="match status" value="2"/>
</dbReference>
<feature type="domain" description="Helicase C-terminal" evidence="6">
    <location>
        <begin position="204"/>
        <end position="374"/>
    </location>
</feature>
<dbReference type="InterPro" id="IPR027417">
    <property type="entry name" value="P-loop_NTPase"/>
</dbReference>
<dbReference type="AlphaFoldDB" id="A0A7X1GGI1"/>
<protein>
    <submittedName>
        <fullName evidence="7">ATP-dependent helicase HrpB</fullName>
    </submittedName>
</protein>
<dbReference type="Pfam" id="PF24473">
    <property type="entry name" value="CON_HrpB"/>
    <property type="match status" value="1"/>
</dbReference>
<evidence type="ECO:0000256" key="2">
    <source>
        <dbReference type="ARBA" id="ARBA00022801"/>
    </source>
</evidence>
<dbReference type="InterPro" id="IPR011545">
    <property type="entry name" value="DEAD/DEAH_box_helicase_dom"/>
</dbReference>
<proteinExistence type="predicted"/>
<dbReference type="SMART" id="SM00487">
    <property type="entry name" value="DEXDc"/>
    <property type="match status" value="1"/>
</dbReference>
<dbReference type="InterPro" id="IPR056329">
    <property type="entry name" value="CON_HrpB"/>
</dbReference>
<accession>A0A7X1GGI1</accession>
<dbReference type="FunFam" id="1.20.120.1080:FF:000055">
    <property type="entry name" value="ATP-dependent helicase HrpB"/>
    <property type="match status" value="1"/>
</dbReference>
<evidence type="ECO:0000313" key="8">
    <source>
        <dbReference type="Proteomes" id="UP000526003"/>
    </source>
</evidence>
<dbReference type="EMBL" id="JACMYG010000014">
    <property type="protein sequence ID" value="MBC2691158.1"/>
    <property type="molecule type" value="Genomic_DNA"/>
</dbReference>
<dbReference type="PANTHER" id="PTHR43519:SF1">
    <property type="entry name" value="ATP-DEPENDENT RNA HELICASE HRPB"/>
    <property type="match status" value="1"/>
</dbReference>
<dbReference type="GO" id="GO:0005524">
    <property type="term" value="F:ATP binding"/>
    <property type="evidence" value="ECO:0007669"/>
    <property type="project" value="UniProtKB-KW"/>
</dbReference>
<comment type="caution">
    <text evidence="7">The sequence shown here is derived from an EMBL/GenBank/DDBJ whole genome shotgun (WGS) entry which is preliminary data.</text>
</comment>
<dbReference type="InterPro" id="IPR010225">
    <property type="entry name" value="HrpB"/>
</dbReference>
<dbReference type="PROSITE" id="PS51192">
    <property type="entry name" value="HELICASE_ATP_BIND_1"/>
    <property type="match status" value="1"/>
</dbReference>
<dbReference type="CDD" id="cd17990">
    <property type="entry name" value="DEXHc_HrpB"/>
    <property type="match status" value="1"/>
</dbReference>
<evidence type="ECO:0000256" key="1">
    <source>
        <dbReference type="ARBA" id="ARBA00022741"/>
    </source>
</evidence>
<keyword evidence="2" id="KW-0378">Hydrolase</keyword>
<keyword evidence="3 7" id="KW-0347">Helicase</keyword>
<dbReference type="SUPFAM" id="SSF52540">
    <property type="entry name" value="P-loop containing nucleoside triphosphate hydrolases"/>
    <property type="match status" value="1"/>
</dbReference>
<keyword evidence="1" id="KW-0547">Nucleotide-binding</keyword>
<evidence type="ECO:0000313" key="7">
    <source>
        <dbReference type="EMBL" id="MBC2691158.1"/>
    </source>
</evidence>
<dbReference type="InterPro" id="IPR001650">
    <property type="entry name" value="Helicase_C-like"/>
</dbReference>
<dbReference type="GO" id="GO:0016787">
    <property type="term" value="F:hydrolase activity"/>
    <property type="evidence" value="ECO:0007669"/>
    <property type="project" value="UniProtKB-KW"/>
</dbReference>
<dbReference type="InterPro" id="IPR013689">
    <property type="entry name" value="RNA_helicase_ATP-dep_HrpB_C"/>
</dbReference>
<dbReference type="PANTHER" id="PTHR43519">
    <property type="entry name" value="ATP-DEPENDENT RNA HELICASE HRPB"/>
    <property type="match status" value="1"/>
</dbReference>
<feature type="domain" description="Helicase ATP-binding" evidence="5">
    <location>
        <begin position="14"/>
        <end position="180"/>
    </location>
</feature>
<dbReference type="Pfam" id="PF00271">
    <property type="entry name" value="Helicase_C"/>
    <property type="match status" value="1"/>
</dbReference>
<keyword evidence="8" id="KW-1185">Reference proteome</keyword>
<dbReference type="InterPro" id="IPR007502">
    <property type="entry name" value="Helicase-assoc_dom"/>
</dbReference>
<dbReference type="Pfam" id="PF00270">
    <property type="entry name" value="DEAD"/>
    <property type="match status" value="1"/>
</dbReference>
<dbReference type="CDD" id="cd18791">
    <property type="entry name" value="SF2_C_RHA"/>
    <property type="match status" value="1"/>
</dbReference>
<dbReference type="Proteomes" id="UP000526003">
    <property type="component" value="Unassembled WGS sequence"/>
</dbReference>
<gene>
    <name evidence="7" type="primary">hrpB</name>
    <name evidence="7" type="ORF">H7995_15280</name>
</gene>
<dbReference type="FunFam" id="3.40.50.300:FF:002462">
    <property type="entry name" value="ATP-dependent helicase HrpB"/>
    <property type="match status" value="1"/>
</dbReference>
<evidence type="ECO:0000259" key="5">
    <source>
        <dbReference type="PROSITE" id="PS51192"/>
    </source>
</evidence>